<accession>A0ABT7FG93</accession>
<keyword evidence="2" id="KW-1185">Reference proteome</keyword>
<proteinExistence type="predicted"/>
<gene>
    <name evidence="1" type="ORF">QO034_13325</name>
</gene>
<dbReference type="EMBL" id="JASNJE010000015">
    <property type="protein sequence ID" value="MDK3074097.1"/>
    <property type="molecule type" value="Genomic_DNA"/>
</dbReference>
<dbReference type="RefSeq" id="WP_284486031.1">
    <property type="nucleotide sequence ID" value="NZ_JASNJE010000015.1"/>
</dbReference>
<evidence type="ECO:0000313" key="2">
    <source>
        <dbReference type="Proteomes" id="UP001227126"/>
    </source>
</evidence>
<dbReference type="Proteomes" id="UP001227126">
    <property type="component" value="Unassembled WGS sequence"/>
</dbReference>
<name>A0ABT7FG93_9RHOB</name>
<comment type="caution">
    <text evidence="1">The sequence shown here is derived from an EMBL/GenBank/DDBJ whole genome shotgun (WGS) entry which is preliminary data.</text>
</comment>
<dbReference type="InterPro" id="IPR036420">
    <property type="entry name" value="BRCT_dom_sf"/>
</dbReference>
<sequence>MKHGIFRICEHGYAHWVYPHLMTGEEANRMADSEYPDCHVLPYWRYLQLQDPDEMSEPALRRKLKLPARDTRRTIAITGKVSDMTRQECVAIAESKGYRVVSRVSAATSLVVYGDGGGRKAHDARKMGVPIKAWSQFT</sequence>
<protein>
    <submittedName>
        <fullName evidence="1">BRCT domain-containing protein</fullName>
    </submittedName>
</protein>
<dbReference type="CDD" id="cd17748">
    <property type="entry name" value="BRCT_DNA_ligase_like"/>
    <property type="match status" value="1"/>
</dbReference>
<dbReference type="SUPFAM" id="SSF52113">
    <property type="entry name" value="BRCT domain"/>
    <property type="match status" value="1"/>
</dbReference>
<reference evidence="1 2" key="1">
    <citation type="submission" date="2023-05" db="EMBL/GenBank/DDBJ databases">
        <title>Sedimentitalea sp. nov. JM2-8.</title>
        <authorList>
            <person name="Huang J."/>
        </authorList>
    </citation>
    <scope>NUCLEOTIDE SEQUENCE [LARGE SCALE GENOMIC DNA]</scope>
    <source>
        <strain evidence="1 2">JM2-8</strain>
    </source>
</reference>
<dbReference type="Gene3D" id="3.40.50.10190">
    <property type="entry name" value="BRCT domain"/>
    <property type="match status" value="1"/>
</dbReference>
<evidence type="ECO:0000313" key="1">
    <source>
        <dbReference type="EMBL" id="MDK3074097.1"/>
    </source>
</evidence>
<organism evidence="1 2">
    <name type="scientific">Sedimentitalea xiamensis</name>
    <dbReference type="NCBI Taxonomy" id="3050037"/>
    <lineage>
        <taxon>Bacteria</taxon>
        <taxon>Pseudomonadati</taxon>
        <taxon>Pseudomonadota</taxon>
        <taxon>Alphaproteobacteria</taxon>
        <taxon>Rhodobacterales</taxon>
        <taxon>Paracoccaceae</taxon>
        <taxon>Sedimentitalea</taxon>
    </lineage>
</organism>